<evidence type="ECO:0000256" key="2">
    <source>
        <dbReference type="ARBA" id="ARBA00022771"/>
    </source>
</evidence>
<evidence type="ECO:0000313" key="7">
    <source>
        <dbReference type="EMBL" id="KAJ7785043.1"/>
    </source>
</evidence>
<feature type="domain" description="RING-type" evidence="6">
    <location>
        <begin position="146"/>
        <end position="185"/>
    </location>
</feature>
<keyword evidence="2 4" id="KW-0863">Zinc-finger</keyword>
<keyword evidence="8" id="KW-1185">Reference proteome</keyword>
<dbReference type="AlphaFoldDB" id="A0AAD7P2H4"/>
<dbReference type="EMBL" id="JARJLG010000001">
    <property type="protein sequence ID" value="KAJ7785043.1"/>
    <property type="molecule type" value="Genomic_DNA"/>
</dbReference>
<evidence type="ECO:0000259" key="6">
    <source>
        <dbReference type="PROSITE" id="PS50089"/>
    </source>
</evidence>
<dbReference type="SMART" id="SM00184">
    <property type="entry name" value="RING"/>
    <property type="match status" value="1"/>
</dbReference>
<dbReference type="InterPro" id="IPR018957">
    <property type="entry name" value="Znf_C3HC4_RING-type"/>
</dbReference>
<dbReference type="Gene3D" id="3.30.40.10">
    <property type="entry name" value="Zinc/RING finger domain, C3HC4 (zinc finger)"/>
    <property type="match status" value="1"/>
</dbReference>
<keyword evidence="1" id="KW-0479">Metal-binding</keyword>
<accession>A0AAD7P2H4</accession>
<dbReference type="InterPro" id="IPR017907">
    <property type="entry name" value="Znf_RING_CS"/>
</dbReference>
<evidence type="ECO:0000313" key="8">
    <source>
        <dbReference type="Proteomes" id="UP001215280"/>
    </source>
</evidence>
<dbReference type="PROSITE" id="PS00518">
    <property type="entry name" value="ZF_RING_1"/>
    <property type="match status" value="1"/>
</dbReference>
<protein>
    <recommendedName>
        <fullName evidence="6">RING-type domain-containing protein</fullName>
    </recommendedName>
</protein>
<sequence length="232" mass="26437">MRGILSFIYPQRRRFAHGTASQIIALDKTLPIKSCIPSHTHQQSPHRMAQLSSYGDAEFVWEEEYDYGNETEQNECGYEEHFQRGDEDDLCQGDTWDDDDVSEGDAWEDEADERDYSWDNEEGGGWGEDTEVNGYASEPDPPNLCCTICLDTVCRPVVTLCLHIFCDECIYNVLRNGSRACPLCRATITEPPEPDTILDRYLERMISDSAVARPSGGRSSPYTWRDVDFSQH</sequence>
<comment type="caution">
    <text evidence="7">The sequence shown here is derived from an EMBL/GenBank/DDBJ whole genome shotgun (WGS) entry which is preliminary data.</text>
</comment>
<dbReference type="SUPFAM" id="SSF57850">
    <property type="entry name" value="RING/U-box"/>
    <property type="match status" value="1"/>
</dbReference>
<evidence type="ECO:0000256" key="4">
    <source>
        <dbReference type="PROSITE-ProRule" id="PRU00175"/>
    </source>
</evidence>
<feature type="region of interest" description="Disordered" evidence="5">
    <location>
        <begin position="86"/>
        <end position="134"/>
    </location>
</feature>
<dbReference type="InterPro" id="IPR013083">
    <property type="entry name" value="Znf_RING/FYVE/PHD"/>
</dbReference>
<dbReference type="Pfam" id="PF00097">
    <property type="entry name" value="zf-C3HC4"/>
    <property type="match status" value="1"/>
</dbReference>
<keyword evidence="3" id="KW-0862">Zinc</keyword>
<gene>
    <name evidence="7" type="ORF">DFH07DRAFT_2848</name>
</gene>
<name>A0AAD7P2H4_9AGAR</name>
<evidence type="ECO:0000256" key="3">
    <source>
        <dbReference type="ARBA" id="ARBA00022833"/>
    </source>
</evidence>
<dbReference type="PROSITE" id="PS50089">
    <property type="entry name" value="ZF_RING_2"/>
    <property type="match status" value="1"/>
</dbReference>
<dbReference type="GO" id="GO:0008270">
    <property type="term" value="F:zinc ion binding"/>
    <property type="evidence" value="ECO:0007669"/>
    <property type="project" value="UniProtKB-KW"/>
</dbReference>
<reference evidence="7" key="1">
    <citation type="submission" date="2023-03" db="EMBL/GenBank/DDBJ databases">
        <title>Massive genome expansion in bonnet fungi (Mycena s.s.) driven by repeated elements and novel gene families across ecological guilds.</title>
        <authorList>
            <consortium name="Lawrence Berkeley National Laboratory"/>
            <person name="Harder C.B."/>
            <person name="Miyauchi S."/>
            <person name="Viragh M."/>
            <person name="Kuo A."/>
            <person name="Thoen E."/>
            <person name="Andreopoulos B."/>
            <person name="Lu D."/>
            <person name="Skrede I."/>
            <person name="Drula E."/>
            <person name="Henrissat B."/>
            <person name="Morin E."/>
            <person name="Kohler A."/>
            <person name="Barry K."/>
            <person name="LaButti K."/>
            <person name="Morin E."/>
            <person name="Salamov A."/>
            <person name="Lipzen A."/>
            <person name="Mereny Z."/>
            <person name="Hegedus B."/>
            <person name="Baldrian P."/>
            <person name="Stursova M."/>
            <person name="Weitz H."/>
            <person name="Taylor A."/>
            <person name="Grigoriev I.V."/>
            <person name="Nagy L.G."/>
            <person name="Martin F."/>
            <person name="Kauserud H."/>
        </authorList>
    </citation>
    <scope>NUCLEOTIDE SEQUENCE</scope>
    <source>
        <strain evidence="7">CBHHK188m</strain>
    </source>
</reference>
<organism evidence="7 8">
    <name type="scientific">Mycena maculata</name>
    <dbReference type="NCBI Taxonomy" id="230809"/>
    <lineage>
        <taxon>Eukaryota</taxon>
        <taxon>Fungi</taxon>
        <taxon>Dikarya</taxon>
        <taxon>Basidiomycota</taxon>
        <taxon>Agaricomycotina</taxon>
        <taxon>Agaricomycetes</taxon>
        <taxon>Agaricomycetidae</taxon>
        <taxon>Agaricales</taxon>
        <taxon>Marasmiineae</taxon>
        <taxon>Mycenaceae</taxon>
        <taxon>Mycena</taxon>
    </lineage>
</organism>
<proteinExistence type="predicted"/>
<dbReference type="PANTHER" id="PTHR23327">
    <property type="entry name" value="RING FINGER PROTEIN 127"/>
    <property type="match status" value="1"/>
</dbReference>
<feature type="compositionally biased region" description="Acidic residues" evidence="5">
    <location>
        <begin position="86"/>
        <end position="122"/>
    </location>
</feature>
<dbReference type="InterPro" id="IPR001841">
    <property type="entry name" value="Znf_RING"/>
</dbReference>
<evidence type="ECO:0000256" key="5">
    <source>
        <dbReference type="SAM" id="MobiDB-lite"/>
    </source>
</evidence>
<evidence type="ECO:0000256" key="1">
    <source>
        <dbReference type="ARBA" id="ARBA00022723"/>
    </source>
</evidence>
<dbReference type="Proteomes" id="UP001215280">
    <property type="component" value="Unassembled WGS sequence"/>
</dbReference>